<reference evidence="1 2" key="1">
    <citation type="submission" date="2014-05" db="EMBL/GenBank/DDBJ databases">
        <title>Draft genome sequence of a rare smut relative, Tilletiaria anomala UBC 951.</title>
        <authorList>
            <consortium name="DOE Joint Genome Institute"/>
            <person name="Toome M."/>
            <person name="Kuo A."/>
            <person name="Henrissat B."/>
            <person name="Lipzen A."/>
            <person name="Tritt A."/>
            <person name="Yoshinaga Y."/>
            <person name="Zane M."/>
            <person name="Barry K."/>
            <person name="Grigoriev I.V."/>
            <person name="Spatafora J.W."/>
            <person name="Aimea M.C."/>
        </authorList>
    </citation>
    <scope>NUCLEOTIDE SEQUENCE [LARGE SCALE GENOMIC DNA]</scope>
    <source>
        <strain evidence="1 2">UBC 951</strain>
    </source>
</reference>
<keyword evidence="2" id="KW-1185">Reference proteome</keyword>
<gene>
    <name evidence="1" type="ORF">K437DRAFT_46198</name>
</gene>
<proteinExistence type="predicted"/>
<dbReference type="InParanoid" id="A0A066WE34"/>
<comment type="caution">
    <text evidence="1">The sequence shown here is derived from an EMBL/GenBank/DDBJ whole genome shotgun (WGS) entry which is preliminary data.</text>
</comment>
<name>A0A066WE34_TILAU</name>
<dbReference type="AlphaFoldDB" id="A0A066WE34"/>
<sequence>MTIVRRTLVPSGRSKSGITGLAAHFLTWAYQSTRAGAGSPIDRGAKESSCRAASASAVCKRRLTFSFQYYIVALHRRSGCSGAVAATDPFAATRLPSNGYRSPVRRIRPRAGTLATAHQGRPCSRASDAHERRESECLVKCARLRCTHL</sequence>
<dbReference type="HOGENOM" id="CLU_1750968_0_0_1"/>
<dbReference type="RefSeq" id="XP_013244810.1">
    <property type="nucleotide sequence ID" value="XM_013389356.1"/>
</dbReference>
<evidence type="ECO:0000313" key="2">
    <source>
        <dbReference type="Proteomes" id="UP000027361"/>
    </source>
</evidence>
<protein>
    <submittedName>
        <fullName evidence="1">Uncharacterized protein</fullName>
    </submittedName>
</protein>
<accession>A0A066WE34</accession>
<evidence type="ECO:0000313" key="1">
    <source>
        <dbReference type="EMBL" id="KDN52021.1"/>
    </source>
</evidence>
<organism evidence="1 2">
    <name type="scientific">Tilletiaria anomala (strain ATCC 24038 / CBS 436.72 / UBC 951)</name>
    <dbReference type="NCBI Taxonomy" id="1037660"/>
    <lineage>
        <taxon>Eukaryota</taxon>
        <taxon>Fungi</taxon>
        <taxon>Dikarya</taxon>
        <taxon>Basidiomycota</taxon>
        <taxon>Ustilaginomycotina</taxon>
        <taxon>Exobasidiomycetes</taxon>
        <taxon>Georgefischeriales</taxon>
        <taxon>Tilletiariaceae</taxon>
        <taxon>Tilletiaria</taxon>
    </lineage>
</organism>
<dbReference type="EMBL" id="JMSN01000015">
    <property type="protein sequence ID" value="KDN52021.1"/>
    <property type="molecule type" value="Genomic_DNA"/>
</dbReference>
<dbReference type="GeneID" id="25267504"/>
<dbReference type="Proteomes" id="UP000027361">
    <property type="component" value="Unassembled WGS sequence"/>
</dbReference>